<keyword evidence="9" id="KW-1133">Transmembrane helix</keyword>
<organism evidence="10 11">
    <name type="scientific">Papaver nudicaule</name>
    <name type="common">Iceland poppy</name>
    <dbReference type="NCBI Taxonomy" id="74823"/>
    <lineage>
        <taxon>Eukaryota</taxon>
        <taxon>Viridiplantae</taxon>
        <taxon>Streptophyta</taxon>
        <taxon>Embryophyta</taxon>
        <taxon>Tracheophyta</taxon>
        <taxon>Spermatophyta</taxon>
        <taxon>Magnoliopsida</taxon>
        <taxon>Ranunculales</taxon>
        <taxon>Papaveraceae</taxon>
        <taxon>Papaveroideae</taxon>
        <taxon>Papaver</taxon>
    </lineage>
</organism>
<dbReference type="PRINTS" id="PR00385">
    <property type="entry name" value="P450"/>
</dbReference>
<dbReference type="Pfam" id="PF00067">
    <property type="entry name" value="p450"/>
    <property type="match status" value="1"/>
</dbReference>
<evidence type="ECO:0000256" key="2">
    <source>
        <dbReference type="ARBA" id="ARBA00010617"/>
    </source>
</evidence>
<dbReference type="InterPro" id="IPR036396">
    <property type="entry name" value="Cyt_P450_sf"/>
</dbReference>
<evidence type="ECO:0000256" key="1">
    <source>
        <dbReference type="ARBA" id="ARBA00001971"/>
    </source>
</evidence>
<dbReference type="GO" id="GO:0020037">
    <property type="term" value="F:heme binding"/>
    <property type="evidence" value="ECO:0007669"/>
    <property type="project" value="InterPro"/>
</dbReference>
<dbReference type="AlphaFoldDB" id="A0AA41VQT1"/>
<feature type="transmembrane region" description="Helical" evidence="9">
    <location>
        <begin position="6"/>
        <end position="25"/>
    </location>
</feature>
<dbReference type="GO" id="GO:0004497">
    <property type="term" value="F:monooxygenase activity"/>
    <property type="evidence" value="ECO:0007669"/>
    <property type="project" value="UniProtKB-KW"/>
</dbReference>
<dbReference type="GO" id="GO:0033075">
    <property type="term" value="P:isoquinoline alkaloid biosynthetic process"/>
    <property type="evidence" value="ECO:0007669"/>
    <property type="project" value="UniProtKB-ARBA"/>
</dbReference>
<dbReference type="GO" id="GO:0016705">
    <property type="term" value="F:oxidoreductase activity, acting on paired donors, with incorporation or reduction of molecular oxygen"/>
    <property type="evidence" value="ECO:0007669"/>
    <property type="project" value="InterPro"/>
</dbReference>
<sequence length="525" mass="59757">MDDLLLKISVVILPALVCLLSLYSLKFFQFISKKQQHDGMIEPPGTTGWPIIGETLDFGRANLKGFPEKFFYDRVRKYSSKVFKTSLIGETVTVIDGTAGNKFLFSNEYKLVTVWWPRAIQKIVPITEGVTSPLGIQASKNLRQKMYPLILKRDALCNYVGAMDSLTRKHFDTHWDNKEELVAYPLVQLYTFSMSCWFLLSLDDEARIQELLKTFNVVVDGFASLPINLPGTPLNRGIKASKFIRTEFEKIVKQRMDQMRQLSEEGEEEETVPQPPAQDMLSQMILFSDKNENSGDDEPNVTDDNNNQTTKKFMSATYIADLILCLMAAGYHTTSTVITVLMKYLADFPDVLNEVLQEQYEIAKSKAPGELLNLDDIYKMKYSWNVICEVLRLAPPFQGGFTEALTDFTYAGYAIPKGRKLYWTGISTHMNPENFPDPEKFDPSRFQGNGPAPYTFVPFGGGPGMCPGHEYARVEILVFLHHVVRRYKWEKLIPGNVNERLKLNPYPLPPKGFPIRLQPRSSTCQ</sequence>
<dbReference type="GO" id="GO:0016125">
    <property type="term" value="P:sterol metabolic process"/>
    <property type="evidence" value="ECO:0007669"/>
    <property type="project" value="TreeGrafter"/>
</dbReference>
<keyword evidence="5" id="KW-0560">Oxidoreductase</keyword>
<dbReference type="PRINTS" id="PR00465">
    <property type="entry name" value="EP450IV"/>
</dbReference>
<evidence type="ECO:0000256" key="5">
    <source>
        <dbReference type="ARBA" id="ARBA00023002"/>
    </source>
</evidence>
<evidence type="ECO:0000256" key="7">
    <source>
        <dbReference type="ARBA" id="ARBA00023033"/>
    </source>
</evidence>
<keyword evidence="9" id="KW-0472">Membrane</keyword>
<reference evidence="10" key="1">
    <citation type="submission" date="2022-03" db="EMBL/GenBank/DDBJ databases">
        <title>A functionally conserved STORR gene fusion in Papaver species that diverged 16.8 million years ago.</title>
        <authorList>
            <person name="Catania T."/>
        </authorList>
    </citation>
    <scope>NUCLEOTIDE SEQUENCE</scope>
    <source>
        <strain evidence="10">S-191538</strain>
    </source>
</reference>
<keyword evidence="4 8" id="KW-0479">Metal-binding</keyword>
<dbReference type="Proteomes" id="UP001177140">
    <property type="component" value="Unassembled WGS sequence"/>
</dbReference>
<keyword evidence="3 8" id="KW-0349">Heme</keyword>
<evidence type="ECO:0000256" key="4">
    <source>
        <dbReference type="ARBA" id="ARBA00022723"/>
    </source>
</evidence>
<dbReference type="SUPFAM" id="SSF48264">
    <property type="entry name" value="Cytochrome P450"/>
    <property type="match status" value="1"/>
</dbReference>
<evidence type="ECO:0008006" key="12">
    <source>
        <dbReference type="Google" id="ProtNLM"/>
    </source>
</evidence>
<comment type="cofactor">
    <cofactor evidence="1 8">
        <name>heme</name>
        <dbReference type="ChEBI" id="CHEBI:30413"/>
    </cofactor>
</comment>
<dbReference type="CDD" id="cd11043">
    <property type="entry name" value="CYP90-like"/>
    <property type="match status" value="1"/>
</dbReference>
<evidence type="ECO:0000313" key="11">
    <source>
        <dbReference type="Proteomes" id="UP001177140"/>
    </source>
</evidence>
<comment type="similarity">
    <text evidence="2">Belongs to the cytochrome P450 family.</text>
</comment>
<gene>
    <name evidence="10" type="ORF">MKW94_016628</name>
</gene>
<keyword evidence="11" id="KW-1185">Reference proteome</keyword>
<dbReference type="PANTHER" id="PTHR24286:SF384">
    <property type="entry name" value="P450, PUTATIVE (EUROFUNG)-RELATED"/>
    <property type="match status" value="1"/>
</dbReference>
<dbReference type="GO" id="GO:0005506">
    <property type="term" value="F:iron ion binding"/>
    <property type="evidence" value="ECO:0007669"/>
    <property type="project" value="InterPro"/>
</dbReference>
<dbReference type="InterPro" id="IPR001128">
    <property type="entry name" value="Cyt_P450"/>
</dbReference>
<dbReference type="EMBL" id="JAJJMA010273548">
    <property type="protein sequence ID" value="MCL7045776.1"/>
    <property type="molecule type" value="Genomic_DNA"/>
</dbReference>
<evidence type="ECO:0000256" key="9">
    <source>
        <dbReference type="SAM" id="Phobius"/>
    </source>
</evidence>
<evidence type="ECO:0000256" key="8">
    <source>
        <dbReference type="PIRSR" id="PIRSR602403-1"/>
    </source>
</evidence>
<evidence type="ECO:0000256" key="6">
    <source>
        <dbReference type="ARBA" id="ARBA00023004"/>
    </source>
</evidence>
<evidence type="ECO:0000256" key="3">
    <source>
        <dbReference type="ARBA" id="ARBA00022617"/>
    </source>
</evidence>
<name>A0AA41VQT1_PAPNU</name>
<keyword evidence="7" id="KW-0503">Monooxygenase</keyword>
<comment type="caution">
    <text evidence="10">The sequence shown here is derived from an EMBL/GenBank/DDBJ whole genome shotgun (WGS) entry which is preliminary data.</text>
</comment>
<dbReference type="FunFam" id="1.10.630.10:FF:000022">
    <property type="entry name" value="Taxadiene 5-alpha hydroxylase"/>
    <property type="match status" value="1"/>
</dbReference>
<accession>A0AA41VQT1</accession>
<keyword evidence="9" id="KW-0812">Transmembrane</keyword>
<evidence type="ECO:0000313" key="10">
    <source>
        <dbReference type="EMBL" id="MCL7045776.1"/>
    </source>
</evidence>
<dbReference type="PANTHER" id="PTHR24286">
    <property type="entry name" value="CYTOCHROME P450 26"/>
    <property type="match status" value="1"/>
</dbReference>
<protein>
    <recommendedName>
        <fullName evidence="12">Cytochrome P450</fullName>
    </recommendedName>
</protein>
<proteinExistence type="inferred from homology"/>
<keyword evidence="6 8" id="KW-0408">Iron</keyword>
<feature type="binding site" description="axial binding residue" evidence="8">
    <location>
        <position position="466"/>
    </location>
    <ligand>
        <name>heme</name>
        <dbReference type="ChEBI" id="CHEBI:30413"/>
    </ligand>
    <ligandPart>
        <name>Fe</name>
        <dbReference type="ChEBI" id="CHEBI:18248"/>
    </ligandPart>
</feature>
<dbReference type="InterPro" id="IPR002403">
    <property type="entry name" value="Cyt_P450_E_grp-IV"/>
</dbReference>
<dbReference type="Gene3D" id="1.10.630.10">
    <property type="entry name" value="Cytochrome P450"/>
    <property type="match status" value="1"/>
</dbReference>